<proteinExistence type="predicted"/>
<dbReference type="AlphaFoldDB" id="A0A5J4P9B7"/>
<organism evidence="1">
    <name type="scientific">termite gut metagenome</name>
    <dbReference type="NCBI Taxonomy" id="433724"/>
    <lineage>
        <taxon>unclassified sequences</taxon>
        <taxon>metagenomes</taxon>
        <taxon>organismal metagenomes</taxon>
    </lineage>
</organism>
<protein>
    <submittedName>
        <fullName evidence="1">Uncharacterized protein</fullName>
    </submittedName>
</protein>
<evidence type="ECO:0000313" key="1">
    <source>
        <dbReference type="EMBL" id="KAA6305548.1"/>
    </source>
</evidence>
<comment type="caution">
    <text evidence="1">The sequence shown here is derived from an EMBL/GenBank/DDBJ whole genome shotgun (WGS) entry which is preliminary data.</text>
</comment>
<dbReference type="EMBL" id="SNRY01010608">
    <property type="protein sequence ID" value="KAA6305548.1"/>
    <property type="molecule type" value="Genomic_DNA"/>
</dbReference>
<accession>A0A5J4P9B7</accession>
<sequence>HKIDFGSTNRKEFSFGYRKDKKDKINFPNKLDITIVSNAPCGSRY</sequence>
<name>A0A5J4P9B7_9ZZZZ</name>
<gene>
    <name evidence="1" type="ORF">EZS27_042800</name>
</gene>
<feature type="non-terminal residue" evidence="1">
    <location>
        <position position="1"/>
    </location>
</feature>
<reference evidence="1" key="1">
    <citation type="submission" date="2019-03" db="EMBL/GenBank/DDBJ databases">
        <title>Single cell metagenomics reveals metabolic interactions within the superorganism composed of flagellate Streblomastix strix and complex community of Bacteroidetes bacteria on its surface.</title>
        <authorList>
            <person name="Treitli S.C."/>
            <person name="Kolisko M."/>
            <person name="Husnik F."/>
            <person name="Keeling P."/>
            <person name="Hampl V."/>
        </authorList>
    </citation>
    <scope>NUCLEOTIDE SEQUENCE</scope>
    <source>
        <strain evidence="1">STM</strain>
    </source>
</reference>